<evidence type="ECO:0000313" key="3">
    <source>
        <dbReference type="EMBL" id="CAA9399834.1"/>
    </source>
</evidence>
<evidence type="ECO:0000256" key="2">
    <source>
        <dbReference type="SAM" id="Phobius"/>
    </source>
</evidence>
<organism evidence="3">
    <name type="scientific">uncultured Nocardioides sp</name>
    <dbReference type="NCBI Taxonomy" id="198441"/>
    <lineage>
        <taxon>Bacteria</taxon>
        <taxon>Bacillati</taxon>
        <taxon>Actinomycetota</taxon>
        <taxon>Actinomycetes</taxon>
        <taxon>Propionibacteriales</taxon>
        <taxon>Nocardioidaceae</taxon>
        <taxon>Nocardioides</taxon>
        <taxon>environmental samples</taxon>
    </lineage>
</organism>
<feature type="region of interest" description="Disordered" evidence="1">
    <location>
        <begin position="91"/>
        <end position="115"/>
    </location>
</feature>
<keyword evidence="2" id="KW-1133">Transmembrane helix</keyword>
<keyword evidence="2" id="KW-0812">Transmembrane</keyword>
<sequence length="216" mass="21749">MDIAADAWLRWTRAAALATVAVLVAVWAHVGADGRLPSAPVLLLVAAAMTVAVQPLLARPASAARVLLLTVGGQAAAHVALSLAAGHRGDAARSAHPADGHATSPHHEGGAHADSGPTILEPVVHLVEDLASAGLPMLLAHLAAAALVGAWLAAGERAVWTLLTLAWRALALVLGVVRPSPAPRRPAAAVAVAPRLMSRVTAGSVVRRGPPSLLAA</sequence>
<protein>
    <submittedName>
        <fullName evidence="3">Uncharacterized protein</fullName>
    </submittedName>
</protein>
<accession>A0A6J4P1F7</accession>
<feature type="transmembrane region" description="Helical" evidence="2">
    <location>
        <begin position="38"/>
        <end position="58"/>
    </location>
</feature>
<dbReference type="EMBL" id="CADCUM010000114">
    <property type="protein sequence ID" value="CAA9399834.1"/>
    <property type="molecule type" value="Genomic_DNA"/>
</dbReference>
<name>A0A6J4P1F7_9ACTN</name>
<proteinExistence type="predicted"/>
<feature type="transmembrane region" description="Helical" evidence="2">
    <location>
        <begin position="130"/>
        <end position="152"/>
    </location>
</feature>
<dbReference type="AlphaFoldDB" id="A0A6J4P1F7"/>
<feature type="compositionally biased region" description="Basic and acidic residues" evidence="1">
    <location>
        <begin position="91"/>
        <end position="111"/>
    </location>
</feature>
<reference evidence="3" key="1">
    <citation type="submission" date="2020-02" db="EMBL/GenBank/DDBJ databases">
        <authorList>
            <person name="Meier V. D."/>
        </authorList>
    </citation>
    <scope>NUCLEOTIDE SEQUENCE</scope>
    <source>
        <strain evidence="3">AVDCRST_MAG32</strain>
    </source>
</reference>
<keyword evidence="2" id="KW-0472">Membrane</keyword>
<gene>
    <name evidence="3" type="ORF">AVDCRST_MAG32-2902</name>
</gene>
<evidence type="ECO:0000256" key="1">
    <source>
        <dbReference type="SAM" id="MobiDB-lite"/>
    </source>
</evidence>